<protein>
    <submittedName>
        <fullName evidence="1">Uncharacterized protein</fullName>
    </submittedName>
</protein>
<accession>A0A1J9R0V7</accession>
<dbReference type="VEuPathDB" id="FungiDB:ACJ73_06547"/>
<sequence>MYGAFLFLLYGIFLSSKFSYTPPALFLVRGTQTLLAVAISSQSYMKLIFVRILMPSASPSTSPERRQSSGQRVTQALHARADLGIHNRKDAAILAQSEHDGATNSIFYPAGCLEARRIWGLG</sequence>
<name>A0A1J9R0V7_9EURO</name>
<proteinExistence type="predicted"/>
<evidence type="ECO:0000313" key="2">
    <source>
        <dbReference type="Proteomes" id="UP000242791"/>
    </source>
</evidence>
<reference evidence="1 2" key="1">
    <citation type="submission" date="2015-08" db="EMBL/GenBank/DDBJ databases">
        <title>Emmonsia species relationships and genome sequence.</title>
        <authorList>
            <person name="Cuomo C.A."/>
            <person name="Schwartz I.S."/>
            <person name="Kenyon C."/>
            <person name="De Hoog G.S."/>
            <person name="Govender N.P."/>
            <person name="Botha A."/>
            <person name="Moreno L."/>
            <person name="De Vries M."/>
            <person name="Munoz J.F."/>
            <person name="Stielow J.B."/>
        </authorList>
    </citation>
    <scope>NUCLEOTIDE SEQUENCE [LARGE SCALE GENOMIC DNA]</scope>
    <source>
        <strain evidence="1 2">EI222</strain>
    </source>
</reference>
<dbReference type="Proteomes" id="UP000242791">
    <property type="component" value="Unassembled WGS sequence"/>
</dbReference>
<comment type="caution">
    <text evidence="1">The sequence shown here is derived from an EMBL/GenBank/DDBJ whole genome shotgun (WGS) entry which is preliminary data.</text>
</comment>
<gene>
    <name evidence="1" type="ORF">ACJ73_06547</name>
</gene>
<dbReference type="AlphaFoldDB" id="A0A1J9R0V7"/>
<organism evidence="1 2">
    <name type="scientific">Blastomyces percursus</name>
    <dbReference type="NCBI Taxonomy" id="1658174"/>
    <lineage>
        <taxon>Eukaryota</taxon>
        <taxon>Fungi</taxon>
        <taxon>Dikarya</taxon>
        <taxon>Ascomycota</taxon>
        <taxon>Pezizomycotina</taxon>
        <taxon>Eurotiomycetes</taxon>
        <taxon>Eurotiomycetidae</taxon>
        <taxon>Onygenales</taxon>
        <taxon>Ajellomycetaceae</taxon>
        <taxon>Blastomyces</taxon>
    </lineage>
</organism>
<evidence type="ECO:0000313" key="1">
    <source>
        <dbReference type="EMBL" id="OJD22111.1"/>
    </source>
</evidence>
<dbReference type="EMBL" id="LGTZ01001168">
    <property type="protein sequence ID" value="OJD22111.1"/>
    <property type="molecule type" value="Genomic_DNA"/>
</dbReference>
<dbReference type="STRING" id="1658174.A0A1J9R0V7"/>
<dbReference type="OrthoDB" id="1932312at2759"/>
<keyword evidence="2" id="KW-1185">Reference proteome</keyword>